<evidence type="ECO:0000313" key="4">
    <source>
        <dbReference type="EMBL" id="MBA4616932.1"/>
    </source>
</evidence>
<sequence>MPMNRFLGFILFFLLLSLASSTYISDAIFEPHRSTGRSLLQNKKNCPVNFENQNYTIITSKCKGPKYAADLCCGAFKEFACPFAEQINDMSTNCADTMFSYINLYGKYPPGIFANLCKGDKYGLACDDVKSENVELKDSKTNGAHIGNVLSLTVAVLAGSLVFLVFLL</sequence>
<feature type="signal peptide" evidence="2">
    <location>
        <begin position="1"/>
        <end position="21"/>
    </location>
</feature>
<dbReference type="Pfam" id="PF26578">
    <property type="entry name" value="LLG1"/>
    <property type="match status" value="1"/>
</dbReference>
<keyword evidence="1" id="KW-1133">Transmembrane helix</keyword>
<organism evidence="4">
    <name type="scientific">Opuntia streptacantha</name>
    <name type="common">Prickly pear cactus</name>
    <name type="synonym">Opuntia cardona</name>
    <dbReference type="NCBI Taxonomy" id="393608"/>
    <lineage>
        <taxon>Eukaryota</taxon>
        <taxon>Viridiplantae</taxon>
        <taxon>Streptophyta</taxon>
        <taxon>Embryophyta</taxon>
        <taxon>Tracheophyta</taxon>
        <taxon>Spermatophyta</taxon>
        <taxon>Magnoliopsida</taxon>
        <taxon>eudicotyledons</taxon>
        <taxon>Gunneridae</taxon>
        <taxon>Pentapetalae</taxon>
        <taxon>Caryophyllales</taxon>
        <taxon>Cactineae</taxon>
        <taxon>Cactaceae</taxon>
        <taxon>Opuntioideae</taxon>
        <taxon>Opuntia</taxon>
    </lineage>
</organism>
<reference evidence="4" key="1">
    <citation type="journal article" date="2013" name="J. Plant Res.">
        <title>Effect of fungi and light on seed germination of three Opuntia species from semiarid lands of central Mexico.</title>
        <authorList>
            <person name="Delgado-Sanchez P."/>
            <person name="Jimenez-Bremont J.F."/>
            <person name="Guerrero-Gonzalez Mde L."/>
            <person name="Flores J."/>
        </authorList>
    </citation>
    <scope>NUCLEOTIDE SEQUENCE</scope>
    <source>
        <tissue evidence="4">Cladode</tissue>
    </source>
</reference>
<feature type="domain" description="GPI-anchored protein LLG1-like" evidence="3">
    <location>
        <begin position="48"/>
        <end position="124"/>
    </location>
</feature>
<evidence type="ECO:0000256" key="2">
    <source>
        <dbReference type="SAM" id="SignalP"/>
    </source>
</evidence>
<protein>
    <recommendedName>
        <fullName evidence="3">GPI-anchored protein LLG1-like domain-containing protein</fullName>
    </recommendedName>
</protein>
<accession>A0A7C8YFG9</accession>
<reference evidence="4" key="2">
    <citation type="submission" date="2020-07" db="EMBL/GenBank/DDBJ databases">
        <authorList>
            <person name="Vera ALvarez R."/>
            <person name="Arias-Moreno D.M."/>
            <person name="Jimenez-Jacinto V."/>
            <person name="Jimenez-Bremont J.F."/>
            <person name="Swaminathan K."/>
            <person name="Moose S.P."/>
            <person name="Guerrero-Gonzalez M.L."/>
            <person name="Marino-Ramirez L."/>
            <person name="Landsman D."/>
            <person name="Rodriguez-Kessler M."/>
            <person name="Delgado-Sanchez P."/>
        </authorList>
    </citation>
    <scope>NUCLEOTIDE SEQUENCE</scope>
    <source>
        <tissue evidence="4">Cladode</tissue>
    </source>
</reference>
<dbReference type="AlphaFoldDB" id="A0A7C8YFG9"/>
<name>A0A7C8YFG9_OPUST</name>
<keyword evidence="2" id="KW-0732">Signal</keyword>
<dbReference type="InterPro" id="IPR039307">
    <property type="entry name" value="LORELEI-like"/>
</dbReference>
<keyword evidence="1" id="KW-0472">Membrane</keyword>
<dbReference type="PANTHER" id="PTHR31533">
    <property type="entry name" value="GPI-ANCHORED PROTEIN LLG1-RELATED-RELATED"/>
    <property type="match status" value="1"/>
</dbReference>
<proteinExistence type="predicted"/>
<dbReference type="PANTHER" id="PTHR31533:SF2">
    <property type="entry name" value="GPI-ANCHORED PROTEIN LLG1"/>
    <property type="match status" value="1"/>
</dbReference>
<evidence type="ECO:0000256" key="1">
    <source>
        <dbReference type="SAM" id="Phobius"/>
    </source>
</evidence>
<feature type="transmembrane region" description="Helical" evidence="1">
    <location>
        <begin position="146"/>
        <end position="167"/>
    </location>
</feature>
<dbReference type="EMBL" id="GISG01013883">
    <property type="protein sequence ID" value="MBA4616932.1"/>
    <property type="molecule type" value="Transcribed_RNA"/>
</dbReference>
<evidence type="ECO:0000259" key="3">
    <source>
        <dbReference type="Pfam" id="PF26578"/>
    </source>
</evidence>
<feature type="chain" id="PRO_5027826179" description="GPI-anchored protein LLG1-like domain-containing protein" evidence="2">
    <location>
        <begin position="22"/>
        <end position="168"/>
    </location>
</feature>
<keyword evidence="1" id="KW-0812">Transmembrane</keyword>
<dbReference type="InterPro" id="IPR058888">
    <property type="entry name" value="LLG1-like"/>
</dbReference>